<evidence type="ECO:0000313" key="2">
    <source>
        <dbReference type="Proteomes" id="UP000095287"/>
    </source>
</evidence>
<evidence type="ECO:0000313" key="3">
    <source>
        <dbReference type="WBParaSite" id="L893_g1108.t1"/>
    </source>
</evidence>
<dbReference type="Proteomes" id="UP000095287">
    <property type="component" value="Unplaced"/>
</dbReference>
<dbReference type="WBParaSite" id="L893_g1108.t1">
    <property type="protein sequence ID" value="L893_g1108.t1"/>
    <property type="gene ID" value="L893_g1108"/>
</dbReference>
<feature type="region of interest" description="Disordered" evidence="1">
    <location>
        <begin position="86"/>
        <end position="121"/>
    </location>
</feature>
<feature type="compositionally biased region" description="Basic and acidic residues" evidence="1">
    <location>
        <begin position="238"/>
        <end position="257"/>
    </location>
</feature>
<protein>
    <submittedName>
        <fullName evidence="3">MADF domain-containing protein</fullName>
    </submittedName>
</protein>
<dbReference type="AlphaFoldDB" id="A0A1I7XZ38"/>
<evidence type="ECO:0000256" key="1">
    <source>
        <dbReference type="SAM" id="MobiDB-lite"/>
    </source>
</evidence>
<proteinExistence type="predicted"/>
<organism evidence="2 3">
    <name type="scientific">Steinernema glaseri</name>
    <dbReference type="NCBI Taxonomy" id="37863"/>
    <lineage>
        <taxon>Eukaryota</taxon>
        <taxon>Metazoa</taxon>
        <taxon>Ecdysozoa</taxon>
        <taxon>Nematoda</taxon>
        <taxon>Chromadorea</taxon>
        <taxon>Rhabditida</taxon>
        <taxon>Tylenchina</taxon>
        <taxon>Panagrolaimomorpha</taxon>
        <taxon>Strongyloidoidea</taxon>
        <taxon>Steinernematidae</taxon>
        <taxon>Steinernema</taxon>
    </lineage>
</organism>
<keyword evidence="2" id="KW-1185">Reference proteome</keyword>
<reference evidence="3" key="1">
    <citation type="submission" date="2016-11" db="UniProtKB">
        <authorList>
            <consortium name="WormBaseParasite"/>
        </authorList>
    </citation>
    <scope>IDENTIFICATION</scope>
</reference>
<feature type="region of interest" description="Disordered" evidence="1">
    <location>
        <begin position="227"/>
        <end position="257"/>
    </location>
</feature>
<name>A0A1I7XZ38_9BILA</name>
<accession>A0A1I7XZ38</accession>
<sequence>MSSPAPKDPRKNVGAKYVDTTPNALPCLQKDIATDSSKRAADITSKAELDSDDDIKVLFDSSAASCTTSARSENAQGYEQYFDVTGQATPQPSTEDNDSARFSISPNPDTLAPKNNRARGESLQDKFGEEACRMLFDEIGNYPEVYEIPMQQNTKLDDLPEKAQIAFRQVVNYMATIFEGLTEDLAFISWRTLRRIYNTKNCAKRYAGRLGYLNNFFKKHNVRLVHPPRPWPQTSEHQSIEQERPEPVQKKRKQPPLDRIEYARKKQRADTAEGFEAKYGAEALSGLFDEIGKDKVFYAHCARKHDTPDTLNDRYRPHWDKIFQRYQKTFPNVDKHEALLAWRSVRRNYFNSAGIGRVWADRIPFLNELKRTSTSFEIDEEDHIGYNTIKDAERHNTSLDDIVRENIEEFQCQEEGPSTSTFSESDLEERNATNRVMDMINAAAMQNCLFLEQSPNGDQPLQQAETPGPPQCDDHLSQMSYYHHPLQNDPIKNILRELWNKIGRQRDHDRYQNQFRRDITKFLVEFFNNIER</sequence>
<feature type="compositionally biased region" description="Polar residues" evidence="1">
    <location>
        <begin position="86"/>
        <end position="108"/>
    </location>
</feature>
<feature type="region of interest" description="Disordered" evidence="1">
    <location>
        <begin position="1"/>
        <end position="20"/>
    </location>
</feature>